<dbReference type="Proteomes" id="UP000437068">
    <property type="component" value="Unassembled WGS sequence"/>
</dbReference>
<evidence type="ECO:0000313" key="7">
    <source>
        <dbReference type="EMBL" id="KAE9235264.1"/>
    </source>
</evidence>
<feature type="signal peptide" evidence="1">
    <location>
        <begin position="1"/>
        <end position="18"/>
    </location>
</feature>
<evidence type="ECO:0000313" key="14">
    <source>
        <dbReference type="Proteomes" id="UP000440367"/>
    </source>
</evidence>
<evidence type="ECO:0000313" key="3">
    <source>
        <dbReference type="EMBL" id="KAE9006473.1"/>
    </source>
</evidence>
<comment type="caution">
    <text evidence="7">The sequence shown here is derived from an EMBL/GenBank/DDBJ whole genome shotgun (WGS) entry which is preliminary data.</text>
</comment>
<dbReference type="EMBL" id="QXFX01000110">
    <property type="protein sequence ID" value="KAE9131406.1"/>
    <property type="molecule type" value="Genomic_DNA"/>
</dbReference>
<proteinExistence type="predicted"/>
<evidence type="ECO:0000256" key="1">
    <source>
        <dbReference type="SAM" id="SignalP"/>
    </source>
</evidence>
<evidence type="ECO:0008006" key="20">
    <source>
        <dbReference type="Google" id="ProtNLM"/>
    </source>
</evidence>
<evidence type="ECO:0000313" key="17">
    <source>
        <dbReference type="Proteomes" id="UP000460718"/>
    </source>
</evidence>
<dbReference type="AlphaFoldDB" id="A0A6A3ZEC5"/>
<evidence type="ECO:0000313" key="2">
    <source>
        <dbReference type="EMBL" id="KAE8945966.1"/>
    </source>
</evidence>
<organism evidence="7 12">
    <name type="scientific">Phytophthora fragariae</name>
    <dbReference type="NCBI Taxonomy" id="53985"/>
    <lineage>
        <taxon>Eukaryota</taxon>
        <taxon>Sar</taxon>
        <taxon>Stramenopiles</taxon>
        <taxon>Oomycota</taxon>
        <taxon>Peronosporomycetes</taxon>
        <taxon>Peronosporales</taxon>
        <taxon>Peronosporaceae</taxon>
        <taxon>Phytophthora</taxon>
    </lineage>
</organism>
<evidence type="ECO:0000313" key="11">
    <source>
        <dbReference type="Proteomes" id="UP000429523"/>
    </source>
</evidence>
<dbReference type="EMBL" id="QXGA01000112">
    <property type="protein sequence ID" value="KAE9152282.1"/>
    <property type="molecule type" value="Genomic_DNA"/>
</dbReference>
<dbReference type="EMBL" id="QXGF01000137">
    <property type="protein sequence ID" value="KAE8945966.1"/>
    <property type="molecule type" value="Genomic_DNA"/>
</dbReference>
<evidence type="ECO:0000313" key="9">
    <source>
        <dbReference type="EMBL" id="KAE9250725.1"/>
    </source>
</evidence>
<evidence type="ECO:0000313" key="12">
    <source>
        <dbReference type="Proteomes" id="UP000433483"/>
    </source>
</evidence>
<evidence type="ECO:0000313" key="13">
    <source>
        <dbReference type="Proteomes" id="UP000437068"/>
    </source>
</evidence>
<dbReference type="EMBL" id="QXFW01000645">
    <property type="protein sequence ID" value="KAE9006473.1"/>
    <property type="molecule type" value="Genomic_DNA"/>
</dbReference>
<keyword evidence="12" id="KW-1185">Reference proteome</keyword>
<dbReference type="Proteomes" id="UP000433483">
    <property type="component" value="Unassembled WGS sequence"/>
</dbReference>
<dbReference type="Proteomes" id="UP000429523">
    <property type="component" value="Unassembled WGS sequence"/>
</dbReference>
<dbReference type="EMBL" id="QXFZ01000128">
    <property type="protein sequence ID" value="KAE9131505.1"/>
    <property type="molecule type" value="Genomic_DNA"/>
</dbReference>
<feature type="chain" id="PRO_5036166860" description="Secreted protein" evidence="1">
    <location>
        <begin position="19"/>
        <end position="70"/>
    </location>
</feature>
<dbReference type="EMBL" id="QXGD01000145">
    <property type="protein sequence ID" value="KAE9250725.1"/>
    <property type="molecule type" value="Genomic_DNA"/>
</dbReference>
<evidence type="ECO:0000313" key="16">
    <source>
        <dbReference type="Proteomes" id="UP000441208"/>
    </source>
</evidence>
<dbReference type="Proteomes" id="UP000441208">
    <property type="component" value="Unassembled WGS sequence"/>
</dbReference>
<evidence type="ECO:0000313" key="19">
    <source>
        <dbReference type="Proteomes" id="UP000488956"/>
    </source>
</evidence>
<dbReference type="Proteomes" id="UP000440367">
    <property type="component" value="Unassembled WGS sequence"/>
</dbReference>
<dbReference type="EMBL" id="QXGB01000038">
    <property type="protein sequence ID" value="KAE9235264.1"/>
    <property type="molecule type" value="Genomic_DNA"/>
</dbReference>
<sequence>MAALLRDASLLFLGFCVCKRRSCSLPQQPRPQQCMGAYVRPASVESKYGSGVLAQSCCGNFSRGRRTQPW</sequence>
<dbReference type="Proteomes" id="UP000440732">
    <property type="component" value="Unassembled WGS sequence"/>
</dbReference>
<dbReference type="Proteomes" id="UP000488956">
    <property type="component" value="Unassembled WGS sequence"/>
</dbReference>
<evidence type="ECO:0000313" key="10">
    <source>
        <dbReference type="EMBL" id="KAE9324144.1"/>
    </source>
</evidence>
<reference evidence="11 12" key="1">
    <citation type="submission" date="2018-08" db="EMBL/GenBank/DDBJ databases">
        <title>Genomic investigation of the strawberry pathogen Phytophthora fragariae indicates pathogenicity is determined by transcriptional variation in three key races.</title>
        <authorList>
            <person name="Adams T.M."/>
            <person name="Armitage A.D."/>
            <person name="Sobczyk M.K."/>
            <person name="Bates H.J."/>
            <person name="Dunwell J.M."/>
            <person name="Nellist C.F."/>
            <person name="Harrison R.J."/>
        </authorList>
    </citation>
    <scope>NUCLEOTIDE SEQUENCE [LARGE SCALE GENOMIC DNA]</scope>
    <source>
        <strain evidence="10 13">A4</strain>
        <strain evidence="9 14">BC-1</strain>
        <strain evidence="8 18">BC-23</strain>
        <strain evidence="7 12">NOV-27</strain>
        <strain evidence="6 15">NOV-5</strain>
        <strain evidence="5 16">NOV-71</strain>
        <strain evidence="2 11">NOV-9</strain>
        <strain evidence="4 19">ONT-3</strain>
        <strain evidence="3 17">SCRP245</strain>
    </source>
</reference>
<name>A0A6A3ZEC5_9STRA</name>
<dbReference type="Proteomes" id="UP000476176">
    <property type="component" value="Unassembled WGS sequence"/>
</dbReference>
<accession>A0A6A3ZEC5</accession>
<dbReference type="Proteomes" id="UP000460718">
    <property type="component" value="Unassembled WGS sequence"/>
</dbReference>
<evidence type="ECO:0000313" key="4">
    <source>
        <dbReference type="EMBL" id="KAE9131406.1"/>
    </source>
</evidence>
<evidence type="ECO:0000313" key="6">
    <source>
        <dbReference type="EMBL" id="KAE9152282.1"/>
    </source>
</evidence>
<evidence type="ECO:0000313" key="15">
    <source>
        <dbReference type="Proteomes" id="UP000440732"/>
    </source>
</evidence>
<dbReference type="EMBL" id="QXGC01000109">
    <property type="protein sequence ID" value="KAE9249313.1"/>
    <property type="molecule type" value="Genomic_DNA"/>
</dbReference>
<dbReference type="EMBL" id="QXGE01000114">
    <property type="protein sequence ID" value="KAE9324144.1"/>
    <property type="molecule type" value="Genomic_DNA"/>
</dbReference>
<keyword evidence="1" id="KW-0732">Signal</keyword>
<evidence type="ECO:0000313" key="8">
    <source>
        <dbReference type="EMBL" id="KAE9249313.1"/>
    </source>
</evidence>
<evidence type="ECO:0000313" key="5">
    <source>
        <dbReference type="EMBL" id="KAE9131505.1"/>
    </source>
</evidence>
<gene>
    <name evidence="10" type="ORF">PF001_g3579</name>
    <name evidence="9" type="ORF">PF002_g4637</name>
    <name evidence="8" type="ORF">PF004_g3450</name>
    <name evidence="7" type="ORF">PF005_g1552</name>
    <name evidence="6" type="ORF">PF006_g3491</name>
    <name evidence="5" type="ORF">PF007_g4115</name>
    <name evidence="2" type="ORF">PF009_g4386</name>
    <name evidence="4" type="ORF">PF010_g3494</name>
    <name evidence="3" type="ORF">PF011_g11564</name>
</gene>
<evidence type="ECO:0000313" key="18">
    <source>
        <dbReference type="Proteomes" id="UP000476176"/>
    </source>
</evidence>
<protein>
    <recommendedName>
        <fullName evidence="20">Secreted protein</fullName>
    </recommendedName>
</protein>